<dbReference type="RefSeq" id="WP_145243266.1">
    <property type="nucleotide sequence ID" value="NZ_CP036273.1"/>
</dbReference>
<feature type="signal peptide" evidence="1">
    <location>
        <begin position="1"/>
        <end position="30"/>
    </location>
</feature>
<keyword evidence="1" id="KW-0732">Signal</keyword>
<organism evidence="2 3">
    <name type="scientific">Urbifossiella limnaea</name>
    <dbReference type="NCBI Taxonomy" id="2528023"/>
    <lineage>
        <taxon>Bacteria</taxon>
        <taxon>Pseudomonadati</taxon>
        <taxon>Planctomycetota</taxon>
        <taxon>Planctomycetia</taxon>
        <taxon>Gemmatales</taxon>
        <taxon>Gemmataceae</taxon>
        <taxon>Urbifossiella</taxon>
    </lineage>
</organism>
<evidence type="ECO:0000313" key="2">
    <source>
        <dbReference type="EMBL" id="QDU23168.1"/>
    </source>
</evidence>
<accession>A0A517Y0D7</accession>
<dbReference type="AlphaFoldDB" id="A0A517Y0D7"/>
<dbReference type="KEGG" id="uli:ETAA1_51600"/>
<reference evidence="2 3" key="1">
    <citation type="submission" date="2019-02" db="EMBL/GenBank/DDBJ databases">
        <title>Deep-cultivation of Planctomycetes and their phenomic and genomic characterization uncovers novel biology.</title>
        <authorList>
            <person name="Wiegand S."/>
            <person name="Jogler M."/>
            <person name="Boedeker C."/>
            <person name="Pinto D."/>
            <person name="Vollmers J."/>
            <person name="Rivas-Marin E."/>
            <person name="Kohn T."/>
            <person name="Peeters S.H."/>
            <person name="Heuer A."/>
            <person name="Rast P."/>
            <person name="Oberbeckmann S."/>
            <person name="Bunk B."/>
            <person name="Jeske O."/>
            <person name="Meyerdierks A."/>
            <person name="Storesund J.E."/>
            <person name="Kallscheuer N."/>
            <person name="Luecker S."/>
            <person name="Lage O.M."/>
            <person name="Pohl T."/>
            <person name="Merkel B.J."/>
            <person name="Hornburger P."/>
            <person name="Mueller R.-W."/>
            <person name="Bruemmer F."/>
            <person name="Labrenz M."/>
            <person name="Spormann A.M."/>
            <person name="Op den Camp H."/>
            <person name="Overmann J."/>
            <person name="Amann R."/>
            <person name="Jetten M.S.M."/>
            <person name="Mascher T."/>
            <person name="Medema M.H."/>
            <person name="Devos D.P."/>
            <person name="Kaster A.-K."/>
            <person name="Ovreas L."/>
            <person name="Rohde M."/>
            <person name="Galperin M.Y."/>
            <person name="Jogler C."/>
        </authorList>
    </citation>
    <scope>NUCLEOTIDE SEQUENCE [LARGE SCALE GENOMIC DNA]</scope>
    <source>
        <strain evidence="2 3">ETA_A1</strain>
    </source>
</reference>
<keyword evidence="3" id="KW-1185">Reference proteome</keyword>
<dbReference type="EMBL" id="CP036273">
    <property type="protein sequence ID" value="QDU23168.1"/>
    <property type="molecule type" value="Genomic_DNA"/>
</dbReference>
<sequence length="251" mass="24929" precursor="true">MRPALITPRRLVAALLVGAAALAGPGSARAAFVAYDSKVDIKSIAPSFGSGGSYTGSIEVDNNGPTSASVRITLTNTSGSQYLTAFGISLPGTLTSGSLASKPTSNWQLLADADYSNGSMFDTGSFGQFDIGAAVGSSWHTSGASVNGIAMGATGVFVFDLVGPGANITADALMTYLSTNGSAGIGARFRTAGSYSSSNGSKVLATVTKSYPPPTTPPGAVPAPPAVLLALAGVGCLLGRGAFRRKPAATA</sequence>
<feature type="chain" id="PRO_5022092444" description="PEP-CTERM sorting domain-containing protein" evidence="1">
    <location>
        <begin position="31"/>
        <end position="251"/>
    </location>
</feature>
<dbReference type="Proteomes" id="UP000319576">
    <property type="component" value="Chromosome"/>
</dbReference>
<protein>
    <recommendedName>
        <fullName evidence="4">PEP-CTERM sorting domain-containing protein</fullName>
    </recommendedName>
</protein>
<evidence type="ECO:0000313" key="3">
    <source>
        <dbReference type="Proteomes" id="UP000319576"/>
    </source>
</evidence>
<proteinExistence type="predicted"/>
<gene>
    <name evidence="2" type="ORF">ETAA1_51600</name>
</gene>
<name>A0A517Y0D7_9BACT</name>
<evidence type="ECO:0008006" key="4">
    <source>
        <dbReference type="Google" id="ProtNLM"/>
    </source>
</evidence>
<evidence type="ECO:0000256" key="1">
    <source>
        <dbReference type="SAM" id="SignalP"/>
    </source>
</evidence>